<dbReference type="OrthoDB" id="272914at2"/>
<reference evidence="2 3" key="1">
    <citation type="submission" date="2019-08" db="EMBL/GenBank/DDBJ databases">
        <title>Deep-cultivation of Planctomycetes and their phenomic and genomic characterization uncovers novel biology.</title>
        <authorList>
            <person name="Wiegand S."/>
            <person name="Jogler M."/>
            <person name="Boedeker C."/>
            <person name="Pinto D."/>
            <person name="Vollmers J."/>
            <person name="Rivas-Marin E."/>
            <person name="Kohn T."/>
            <person name="Peeters S.H."/>
            <person name="Heuer A."/>
            <person name="Rast P."/>
            <person name="Oberbeckmann S."/>
            <person name="Bunk B."/>
            <person name="Jeske O."/>
            <person name="Meyerdierks A."/>
            <person name="Storesund J.E."/>
            <person name="Kallscheuer N."/>
            <person name="Luecker S."/>
            <person name="Lage O.M."/>
            <person name="Pohl T."/>
            <person name="Merkel B.J."/>
            <person name="Hornburger P."/>
            <person name="Mueller R.-W."/>
            <person name="Bruemmer F."/>
            <person name="Labrenz M."/>
            <person name="Spormann A.M."/>
            <person name="Op den Camp H."/>
            <person name="Overmann J."/>
            <person name="Amann R."/>
            <person name="Jetten M.S.M."/>
            <person name="Mascher T."/>
            <person name="Medema M.H."/>
            <person name="Devos D.P."/>
            <person name="Kaster A.-K."/>
            <person name="Ovreas L."/>
            <person name="Rohde M."/>
            <person name="Galperin M.Y."/>
            <person name="Jogler C."/>
        </authorList>
    </citation>
    <scope>NUCLEOTIDE SEQUENCE [LARGE SCALE GENOMIC DNA]</scope>
    <source>
        <strain evidence="2 3">FC18</strain>
    </source>
</reference>
<dbReference type="KEGG" id="mff:MFFC18_05470"/>
<proteinExistence type="predicted"/>
<evidence type="ECO:0000313" key="3">
    <source>
        <dbReference type="Proteomes" id="UP000322214"/>
    </source>
</evidence>
<evidence type="ECO:0000256" key="1">
    <source>
        <dbReference type="SAM" id="SignalP"/>
    </source>
</evidence>
<evidence type="ECO:0008006" key="4">
    <source>
        <dbReference type="Google" id="ProtNLM"/>
    </source>
</evidence>
<protein>
    <recommendedName>
        <fullName evidence="4">DUF1579 domain-containing protein</fullName>
    </recommendedName>
</protein>
<dbReference type="InterPro" id="IPR011473">
    <property type="entry name" value="DUF1579"/>
</dbReference>
<sequence length="196" mass="21962" precursor="true">MNFDFSSATKLKLIFSLLVALTFSLDAVAQMPTPGPETEVLRKEVGEWTCEIKAWSGPGAEPVITKGSESTRMFGDFWTITNFEGNMMGFPFKGHGTYGYDTRKKKYVGTWIDSLGPYMMHTEGTYDKETETLTMVGDSPGPDGVTIFTYTTTANYKDGKRIMTMHMQPKGSGDDQKMKLFVMTYKKKEKAAEESK</sequence>
<keyword evidence="1" id="KW-0732">Signal</keyword>
<organism evidence="2 3">
    <name type="scientific">Mariniblastus fucicola</name>
    <dbReference type="NCBI Taxonomy" id="980251"/>
    <lineage>
        <taxon>Bacteria</taxon>
        <taxon>Pseudomonadati</taxon>
        <taxon>Planctomycetota</taxon>
        <taxon>Planctomycetia</taxon>
        <taxon>Pirellulales</taxon>
        <taxon>Pirellulaceae</taxon>
        <taxon>Mariniblastus</taxon>
    </lineage>
</organism>
<dbReference type="RefSeq" id="WP_075084698.1">
    <property type="nucleotide sequence ID" value="NZ_CP042912.1"/>
</dbReference>
<dbReference type="STRING" id="980251.GCA_001642875_02268"/>
<accession>A0A5B9P7W2</accession>
<keyword evidence="3" id="KW-1185">Reference proteome</keyword>
<evidence type="ECO:0000313" key="2">
    <source>
        <dbReference type="EMBL" id="QEG20696.1"/>
    </source>
</evidence>
<dbReference type="AlphaFoldDB" id="A0A5B9P7W2"/>
<gene>
    <name evidence="2" type="ORF">MFFC18_05470</name>
</gene>
<feature type="chain" id="PRO_5022771779" description="DUF1579 domain-containing protein" evidence="1">
    <location>
        <begin position="30"/>
        <end position="196"/>
    </location>
</feature>
<name>A0A5B9P7W2_9BACT</name>
<dbReference type="EMBL" id="CP042912">
    <property type="protein sequence ID" value="QEG20696.1"/>
    <property type="molecule type" value="Genomic_DNA"/>
</dbReference>
<feature type="signal peptide" evidence="1">
    <location>
        <begin position="1"/>
        <end position="29"/>
    </location>
</feature>
<dbReference type="Pfam" id="PF07617">
    <property type="entry name" value="DUF1579"/>
    <property type="match status" value="1"/>
</dbReference>
<dbReference type="Proteomes" id="UP000322214">
    <property type="component" value="Chromosome"/>
</dbReference>